<keyword evidence="1" id="KW-0489">Methyltransferase</keyword>
<reference evidence="1" key="1">
    <citation type="submission" date="2023-10" db="EMBL/GenBank/DDBJ databases">
        <title>Whole genome sequencing of actinobacterial strain Amycolatopsis sp. (BCA-696) identifies the underlying plant growth-promoting genes.</title>
        <authorList>
            <person name="Gandham P."/>
            <person name="Vadla N."/>
            <person name="Saji A."/>
            <person name="Srinivas V."/>
            <person name="Ruperao P."/>
            <person name="Selvanayagam S."/>
            <person name="Saxena R.K."/>
            <person name="Rathore A."/>
            <person name="Gopalakrishnan S."/>
            <person name="Thakur V."/>
        </authorList>
    </citation>
    <scope>NUCLEOTIDE SEQUENCE</scope>
    <source>
        <strain evidence="1">BCA-696</strain>
    </source>
</reference>
<evidence type="ECO:0000313" key="2">
    <source>
        <dbReference type="Proteomes" id="UP001456344"/>
    </source>
</evidence>
<protein>
    <submittedName>
        <fullName evidence="1">Methyltransferase</fullName>
    </submittedName>
</protein>
<sequence>MTVVDADVAAGNGTDETAARAVVDIVTGTWRSQALYAAVALGLPDHLAEGHVTSASLAARAQADPDGVLRLMRLLVAIGVFDGDDRTGYRLTPISRLLRTGTSTSMREMCRLYGEEFHQAWGSVVTAVRTGRSGFEHAFDRTLHEYLAEVPGAGQRFLDAMNAGSAFFADVPKAFDFSRGKTVADLGGGSGNLLSTVLEAHPRLRGLLVDKEHMLPVARNQLVARGCADRCEVVAGDIFRAVPKGVDFYLLSRILQDWDDGECITLLTHCRRAMADESARVLILERVIPDSGTEVLPLLWDLHLLMMAGGRERTLASYESILDGAGLRLEAVHPLALETRLLVAAPVAPGRSR</sequence>
<dbReference type="EMBL" id="CP150484">
    <property type="protein sequence ID" value="WYW19935.1"/>
    <property type="molecule type" value="Genomic_DNA"/>
</dbReference>
<keyword evidence="2" id="KW-1185">Reference proteome</keyword>
<name>A0ACD5BKN1_9PSEU</name>
<keyword evidence="1" id="KW-0808">Transferase</keyword>
<evidence type="ECO:0000313" key="1">
    <source>
        <dbReference type="EMBL" id="WYW19935.1"/>
    </source>
</evidence>
<gene>
    <name evidence="1" type="ORF">LCL61_30740</name>
</gene>
<accession>A0ACD5BKN1</accession>
<organism evidence="1 2">
    <name type="scientific">Amycolatopsis coloradensis</name>
    <dbReference type="NCBI Taxonomy" id="76021"/>
    <lineage>
        <taxon>Bacteria</taxon>
        <taxon>Bacillati</taxon>
        <taxon>Actinomycetota</taxon>
        <taxon>Actinomycetes</taxon>
        <taxon>Pseudonocardiales</taxon>
        <taxon>Pseudonocardiaceae</taxon>
        <taxon>Amycolatopsis</taxon>
    </lineage>
</organism>
<proteinExistence type="predicted"/>
<dbReference type="Proteomes" id="UP001456344">
    <property type="component" value="Chromosome"/>
</dbReference>